<dbReference type="EMBL" id="JARAFO010000003">
    <property type="protein sequence ID" value="MDE1451156.1"/>
    <property type="molecule type" value="Genomic_DNA"/>
</dbReference>
<evidence type="ECO:0000256" key="2">
    <source>
        <dbReference type="ARBA" id="ARBA00023015"/>
    </source>
</evidence>
<feature type="domain" description="RNA polymerase sigma-70 region 2" evidence="8">
    <location>
        <begin position="37"/>
        <end position="107"/>
    </location>
</feature>
<dbReference type="RefSeq" id="WP_023856784.1">
    <property type="nucleotide sequence ID" value="NZ_AP023088.1"/>
</dbReference>
<evidence type="ECO:0000256" key="3">
    <source>
        <dbReference type="ARBA" id="ARBA00023082"/>
    </source>
</evidence>
<dbReference type="GO" id="GO:0016987">
    <property type="term" value="F:sigma factor activity"/>
    <property type="evidence" value="ECO:0007669"/>
    <property type="project" value="UniProtKB-UniRule"/>
</dbReference>
<comment type="caution">
    <text evidence="10">The sequence shown here is derived from an EMBL/GenBank/DDBJ whole genome shotgun (WGS) entry which is preliminary data.</text>
</comment>
<evidence type="ECO:0000259" key="8">
    <source>
        <dbReference type="Pfam" id="PF04542"/>
    </source>
</evidence>
<keyword evidence="5 6" id="KW-0804">Transcription</keyword>
<accession>A0A6I7TU45</accession>
<dbReference type="SUPFAM" id="SSF88946">
    <property type="entry name" value="Sigma2 domain of RNA polymerase sigma factors"/>
    <property type="match status" value="1"/>
</dbReference>
<sequence>MKPVLSLLFKTGKKKQQSLEESVISIQKGNQQLQNELIHQYKPFVAKTVSSVCKRYIDEKDDEFSIGLIAFNEAIEKYSSDKGNSLLAFAELIIKRKVIDYIRKEARNAQNINMDMQEGEEQESSQSMIEAELSIHEFNRMLEQEQRREEIFHFKERLKSFGLSFSDLLEHSPKHTDARQNAIKVAYTLVEHEELKKILFEKKQLPVKQLEKLVAVSRKTVERNRKYIIAMAIIITGDYVYLKDYLKGVLNS</sequence>
<comment type="subcellular location">
    <subcellularLocation>
        <location evidence="6">Cytoplasm</location>
    </subcellularLocation>
</comment>
<evidence type="ECO:0000313" key="11">
    <source>
        <dbReference type="EMBL" id="TWL32997.1"/>
    </source>
</evidence>
<dbReference type="PIRSF" id="PIRSF038953">
    <property type="entry name" value="SigI"/>
    <property type="match status" value="1"/>
</dbReference>
<dbReference type="EMBL" id="LKPO01000026">
    <property type="protein sequence ID" value="OLF87400.1"/>
    <property type="molecule type" value="Genomic_DNA"/>
</dbReference>
<evidence type="ECO:0000256" key="1">
    <source>
        <dbReference type="ARBA" id="ARBA00022490"/>
    </source>
</evidence>
<dbReference type="EMBL" id="NILF01000069">
    <property type="protein sequence ID" value="TWL32997.1"/>
    <property type="molecule type" value="Genomic_DNA"/>
</dbReference>
<evidence type="ECO:0000256" key="5">
    <source>
        <dbReference type="ARBA" id="ARBA00023163"/>
    </source>
</evidence>
<dbReference type="InterPro" id="IPR014244">
    <property type="entry name" value="RNA_pol_sigma-I"/>
</dbReference>
<dbReference type="InterPro" id="IPR013325">
    <property type="entry name" value="RNA_pol_sigma_r2"/>
</dbReference>
<dbReference type="Gene3D" id="1.10.1740.10">
    <property type="match status" value="1"/>
</dbReference>
<keyword evidence="2 6" id="KW-0805">Transcription regulation</keyword>
<evidence type="ECO:0000313" key="9">
    <source>
        <dbReference type="EMBL" id="MDE1451156.1"/>
    </source>
</evidence>
<name>A0A6I7TU45_9BACI</name>
<comment type="similarity">
    <text evidence="6">Belongs to the sigma-70 factor family. SigI subfamily.</text>
</comment>
<dbReference type="GO" id="GO:0005737">
    <property type="term" value="C:cytoplasm"/>
    <property type="evidence" value="ECO:0007669"/>
    <property type="project" value="UniProtKB-SubCell"/>
</dbReference>
<evidence type="ECO:0000313" key="13">
    <source>
        <dbReference type="Proteomes" id="UP000429980"/>
    </source>
</evidence>
<dbReference type="Pfam" id="PF04542">
    <property type="entry name" value="Sigma70_r2"/>
    <property type="match status" value="1"/>
</dbReference>
<protein>
    <recommendedName>
        <fullName evidence="6">RNA polymerase sigma factor SigI</fullName>
    </recommendedName>
</protein>
<feature type="short sequence motif" description="Polymerase core binding" evidence="6">
    <location>
        <begin position="62"/>
        <end position="75"/>
    </location>
</feature>
<dbReference type="AlphaFoldDB" id="A0A6I7TU45"/>
<dbReference type="GeneID" id="56671198"/>
<comment type="function">
    <text evidence="6">Sigma factors are initiation factors that promote the attachment of RNA polymerase to specific initiation sites and are then released.</text>
</comment>
<keyword evidence="6 10" id="KW-0346">Stress response</keyword>
<dbReference type="NCBIfam" id="TIGR02937">
    <property type="entry name" value="sigma70-ECF"/>
    <property type="match status" value="1"/>
</dbReference>
<feature type="coiled-coil region" evidence="7">
    <location>
        <begin position="102"/>
        <end position="148"/>
    </location>
</feature>
<reference evidence="9" key="3">
    <citation type="submission" date="2022-12" db="EMBL/GenBank/DDBJ databases">
        <title>Draft Genome Sequences of Bacillus licheniformis and Bacillus paralicheniformis strains isolated from Irish skim milk powders.</title>
        <authorList>
            <person name="Lourenco A."/>
            <person name="Li F."/>
            <person name="Geraldine D."/>
            <person name="Tobin J.T."/>
            <person name="Butler F."/>
            <person name="Jordan K."/>
            <person name="Obrien T."/>
        </authorList>
    </citation>
    <scope>NUCLEOTIDE SEQUENCE</scope>
    <source>
        <strain evidence="9">3370</strain>
    </source>
</reference>
<reference evidence="10 12" key="1">
    <citation type="journal article" date="2016" name="Front. Microbiol.">
        <title>High-Level Heat Resistance of Spores of Bacillus amyloliquefaciens and Bacillus licheniformis Results from the Presence of a spoVA Operon in a Tn1546 Transposon.</title>
        <authorList>
            <person name="Berendsen E.M."/>
            <person name="Koning R.A."/>
            <person name="Boekhorst J."/>
            <person name="de Jong A."/>
            <person name="Kuipers O.P."/>
            <person name="Wells-Bennik M.H."/>
        </authorList>
    </citation>
    <scope>NUCLEOTIDE SEQUENCE [LARGE SCALE GENOMIC DNA]</scope>
    <source>
        <strain evidence="10 12">B4121</strain>
    </source>
</reference>
<feature type="DNA-binding region" description="H-T-H motif" evidence="6">
    <location>
        <begin position="207"/>
        <end position="226"/>
    </location>
</feature>
<keyword evidence="3 6" id="KW-0731">Sigma factor</keyword>
<gene>
    <name evidence="6 9" type="primary">sigI</name>
    <name evidence="10" type="ORF">B4121_3852</name>
    <name evidence="11" type="ORF">CHCC15381_1219</name>
    <name evidence="9" type="ORF">PVN32_03085</name>
</gene>
<evidence type="ECO:0000256" key="6">
    <source>
        <dbReference type="HAMAP-Rule" id="MF_02064"/>
    </source>
</evidence>
<dbReference type="Proteomes" id="UP000185604">
    <property type="component" value="Unassembled WGS sequence"/>
</dbReference>
<dbReference type="InterPro" id="IPR007627">
    <property type="entry name" value="RNA_pol_sigma70_r2"/>
</dbReference>
<evidence type="ECO:0000313" key="10">
    <source>
        <dbReference type="EMBL" id="OLF87400.1"/>
    </source>
</evidence>
<dbReference type="HAMAP" id="MF_02064">
    <property type="entry name" value="Sigma70_SigI"/>
    <property type="match status" value="1"/>
</dbReference>
<dbReference type="InterPro" id="IPR014284">
    <property type="entry name" value="RNA_pol_sigma-70_dom"/>
</dbReference>
<dbReference type="PANTHER" id="PTHR30385:SF6">
    <property type="entry name" value="RNA POLYMERASE SIGMA FACTOR SIGI"/>
    <property type="match status" value="1"/>
</dbReference>
<dbReference type="GO" id="GO:0003677">
    <property type="term" value="F:DNA binding"/>
    <property type="evidence" value="ECO:0007669"/>
    <property type="project" value="UniProtKB-UniRule"/>
</dbReference>
<evidence type="ECO:0000256" key="7">
    <source>
        <dbReference type="SAM" id="Coils"/>
    </source>
</evidence>
<dbReference type="Proteomes" id="UP000429980">
    <property type="component" value="Unassembled WGS sequence"/>
</dbReference>
<keyword evidence="1 6" id="KW-0963">Cytoplasm</keyword>
<keyword evidence="13" id="KW-1185">Reference proteome</keyword>
<comment type="subunit">
    <text evidence="6">Interacts with RsgI.</text>
</comment>
<evidence type="ECO:0000256" key="4">
    <source>
        <dbReference type="ARBA" id="ARBA00023125"/>
    </source>
</evidence>
<dbReference type="PANTHER" id="PTHR30385">
    <property type="entry name" value="SIGMA FACTOR F FLAGELLAR"/>
    <property type="match status" value="1"/>
</dbReference>
<dbReference type="GO" id="GO:0006352">
    <property type="term" value="P:DNA-templated transcription initiation"/>
    <property type="evidence" value="ECO:0007669"/>
    <property type="project" value="UniProtKB-UniRule"/>
</dbReference>
<evidence type="ECO:0000313" key="12">
    <source>
        <dbReference type="Proteomes" id="UP000185604"/>
    </source>
</evidence>
<comment type="activity regulation">
    <text evidence="6">Negatively regulated by the anti-sigma-I factor RsgI.</text>
</comment>
<dbReference type="NCBIfam" id="NF006172">
    <property type="entry name" value="PRK08311.1-3"/>
    <property type="match status" value="1"/>
</dbReference>
<keyword evidence="4 6" id="KW-0238">DNA-binding</keyword>
<proteinExistence type="inferred from homology"/>
<dbReference type="NCBIfam" id="TIGR02895">
    <property type="entry name" value="spore_sigI"/>
    <property type="match status" value="1"/>
</dbReference>
<organism evidence="10 12">
    <name type="scientific">Bacillus paralicheniformis</name>
    <dbReference type="NCBI Taxonomy" id="1648923"/>
    <lineage>
        <taxon>Bacteria</taxon>
        <taxon>Bacillati</taxon>
        <taxon>Bacillota</taxon>
        <taxon>Bacilli</taxon>
        <taxon>Bacillales</taxon>
        <taxon>Bacillaceae</taxon>
        <taxon>Bacillus</taxon>
    </lineage>
</organism>
<keyword evidence="7" id="KW-0175">Coiled coil</keyword>
<reference evidence="11 13" key="2">
    <citation type="submission" date="2019-06" db="EMBL/GenBank/DDBJ databases">
        <title>Genome sequence analysis of &gt;100 Bacillus licheniformis strains suggests intrinsic resistance to this species.</title>
        <authorList>
            <person name="Wels M."/>
            <person name="Siezen R.J."/>
            <person name="Johansen E."/>
            <person name="Stuer-Lauridsen B."/>
            <person name="Bjerre K."/>
            <person name="Nielsen B.K.K."/>
        </authorList>
    </citation>
    <scope>NUCLEOTIDE SEQUENCE [LARGE SCALE GENOMIC DNA]</scope>
    <source>
        <strain evidence="11 13">BAC-15381</strain>
    </source>
</reference>
<dbReference type="Proteomes" id="UP001216709">
    <property type="component" value="Unassembled WGS sequence"/>
</dbReference>